<name>A0A329QQS3_9ACTN</name>
<comment type="caution">
    <text evidence="1">The sequence shown here is derived from an EMBL/GenBank/DDBJ whole genome shotgun (WGS) entry which is preliminary data.</text>
</comment>
<accession>A0A329QQS3</accession>
<organism evidence="1 2">
    <name type="scientific">Phytoactinopolyspora halophila</name>
    <dbReference type="NCBI Taxonomy" id="1981511"/>
    <lineage>
        <taxon>Bacteria</taxon>
        <taxon>Bacillati</taxon>
        <taxon>Actinomycetota</taxon>
        <taxon>Actinomycetes</taxon>
        <taxon>Jiangellales</taxon>
        <taxon>Jiangellaceae</taxon>
        <taxon>Phytoactinopolyspora</taxon>
    </lineage>
</organism>
<protein>
    <submittedName>
        <fullName evidence="1">Uncharacterized protein</fullName>
    </submittedName>
</protein>
<reference evidence="1 2" key="1">
    <citation type="submission" date="2018-06" db="EMBL/GenBank/DDBJ databases">
        <title>Phytoactinopolyspora halophila sp. nov., a novel halophilic actinomycete isolated from a saline soil in China.</title>
        <authorList>
            <person name="Tang S.-K."/>
        </authorList>
    </citation>
    <scope>NUCLEOTIDE SEQUENCE [LARGE SCALE GENOMIC DNA]</scope>
    <source>
        <strain evidence="1 2">YIM 96934</strain>
    </source>
</reference>
<evidence type="ECO:0000313" key="1">
    <source>
        <dbReference type="EMBL" id="RAW14694.1"/>
    </source>
</evidence>
<proteinExistence type="predicted"/>
<dbReference type="AlphaFoldDB" id="A0A329QQS3"/>
<dbReference type="RefSeq" id="WP_112258298.1">
    <property type="nucleotide sequence ID" value="NZ_QMIG01000008.1"/>
</dbReference>
<keyword evidence="2" id="KW-1185">Reference proteome</keyword>
<sequence>MPSLVGGASSPGDKEPGRGWRAYEQAVDRHLDGLHTGVLRAPGRLGVNMSAKRELPLHTPTYVDRRGIERTNDGRHRVIERHTDDGGYIVVEIETAFAPPDPPQ</sequence>
<dbReference type="EMBL" id="QMIG01000008">
    <property type="protein sequence ID" value="RAW14694.1"/>
    <property type="molecule type" value="Genomic_DNA"/>
</dbReference>
<dbReference type="Proteomes" id="UP000250462">
    <property type="component" value="Unassembled WGS sequence"/>
</dbReference>
<evidence type="ECO:0000313" key="2">
    <source>
        <dbReference type="Proteomes" id="UP000250462"/>
    </source>
</evidence>
<gene>
    <name evidence="1" type="ORF">DPM12_10570</name>
</gene>